<feature type="region of interest" description="Disordered" evidence="1">
    <location>
        <begin position="76"/>
        <end position="155"/>
    </location>
</feature>
<protein>
    <submittedName>
        <fullName evidence="3">RE47719p</fullName>
    </submittedName>
</protein>
<evidence type="ECO:0000313" key="4">
    <source>
        <dbReference type="FlyBase" id="FBgn0016983"/>
    </source>
</evidence>
<dbReference type="InterPro" id="IPR041569">
    <property type="entry name" value="AAA_lid_3"/>
</dbReference>
<dbReference type="Pfam" id="PF17862">
    <property type="entry name" value="AAA_lid_3"/>
    <property type="match status" value="1"/>
</dbReference>
<dbReference type="InterPro" id="IPR003593">
    <property type="entry name" value="AAA+_ATPase"/>
</dbReference>
<dbReference type="OrthoDB" id="27435at2759"/>
<feature type="compositionally biased region" description="Polar residues" evidence="1">
    <location>
        <begin position="92"/>
        <end position="104"/>
    </location>
</feature>
<dbReference type="PANTHER" id="PTHR48470">
    <property type="entry name" value="CELL DIVISION CONTROL PROTEIN 48 C ISOFORM 1"/>
    <property type="match status" value="1"/>
</dbReference>
<reference evidence="3" key="1">
    <citation type="submission" date="2002-01" db="EMBL/GenBank/DDBJ databases">
        <authorList>
            <person name="Stapleton M."/>
            <person name="Brokstein P."/>
            <person name="Hong L."/>
            <person name="Agbayani A."/>
            <person name="Carlson J."/>
            <person name="Champe M."/>
            <person name="Chavez C."/>
            <person name="Dorsett V."/>
            <person name="Dresnek D."/>
            <person name="Farfan D."/>
            <person name="Frise E."/>
            <person name="George R."/>
            <person name="Gonzalez M."/>
            <person name="Guarin H."/>
            <person name="Kronmiller B."/>
            <person name="Li P."/>
            <person name="Liao G."/>
            <person name="Miranda A."/>
            <person name="Mungall C.J."/>
            <person name="Nunoo J."/>
            <person name="Pacleb J."/>
            <person name="Paragas V."/>
            <person name="Park S."/>
            <person name="Patel S."/>
            <person name="Phouanenavong S."/>
            <person name="Wan K."/>
            <person name="Yu C."/>
            <person name="Lewis S.E."/>
            <person name="Rubin G.M."/>
            <person name="Celniker S."/>
        </authorList>
    </citation>
    <scope>NUCLEOTIDE SEQUENCE</scope>
    <source>
        <strain evidence="3">Berkeley</strain>
    </source>
</reference>
<dbReference type="Gene3D" id="1.10.8.60">
    <property type="match status" value="1"/>
</dbReference>
<dbReference type="Pfam" id="PF00004">
    <property type="entry name" value="AAA"/>
    <property type="match status" value="1"/>
</dbReference>
<dbReference type="AGR" id="FB:FBgn0016983"/>
<dbReference type="SMART" id="SM00382">
    <property type="entry name" value="AAA"/>
    <property type="match status" value="1"/>
</dbReference>
<dbReference type="ExpressionAtlas" id="Q8SXZ0">
    <property type="expression patterns" value="baseline and differential"/>
</dbReference>
<dbReference type="GO" id="GO:0005524">
    <property type="term" value="F:ATP binding"/>
    <property type="evidence" value="ECO:0007669"/>
    <property type="project" value="InterPro"/>
</dbReference>
<dbReference type="PeptideAtlas" id="Q8SXZ0"/>
<dbReference type="InterPro" id="IPR027417">
    <property type="entry name" value="P-loop_NTPase"/>
</dbReference>
<name>Q8SXZ0_DROME</name>
<dbReference type="Pfam" id="PF16725">
    <property type="entry name" value="Nucleolin_bd"/>
    <property type="match status" value="1"/>
</dbReference>
<dbReference type="InterPro" id="IPR038100">
    <property type="entry name" value="NLV2_N_sf"/>
</dbReference>
<dbReference type="InterPro" id="IPR055278">
    <property type="entry name" value="CDC48c"/>
</dbReference>
<organism evidence="3">
    <name type="scientific">Drosophila melanogaster</name>
    <name type="common">Fruit fly</name>
    <dbReference type="NCBI Taxonomy" id="7227"/>
    <lineage>
        <taxon>Eukaryota</taxon>
        <taxon>Metazoa</taxon>
        <taxon>Ecdysozoa</taxon>
        <taxon>Arthropoda</taxon>
        <taxon>Hexapoda</taxon>
        <taxon>Insecta</taxon>
        <taxon>Pterygota</taxon>
        <taxon>Neoptera</taxon>
        <taxon>Endopterygota</taxon>
        <taxon>Diptera</taxon>
        <taxon>Brachycera</taxon>
        <taxon>Muscomorpha</taxon>
        <taxon>Ephydroidea</taxon>
        <taxon>Drosophilidae</taxon>
        <taxon>Drosophila</taxon>
        <taxon>Sophophora</taxon>
    </lineage>
</organism>
<dbReference type="PANTHER" id="PTHR48470:SF1">
    <property type="entry name" value="CELL DIVISION CONTROL PROTEIN 48 C ISOFORM 1"/>
    <property type="match status" value="1"/>
</dbReference>
<dbReference type="InterPro" id="IPR003959">
    <property type="entry name" value="ATPase_AAA_core"/>
</dbReference>
<feature type="compositionally biased region" description="Acidic residues" evidence="1">
    <location>
        <begin position="77"/>
        <end position="87"/>
    </location>
</feature>
<evidence type="ECO:0000313" key="3">
    <source>
        <dbReference type="EMBL" id="AAL68305.1"/>
    </source>
</evidence>
<gene>
    <name evidence="3 4" type="primary">smid</name>
    <name evidence="4" type="ORF">CG8571</name>
</gene>
<evidence type="ECO:0000256" key="1">
    <source>
        <dbReference type="SAM" id="MobiDB-lite"/>
    </source>
</evidence>
<dbReference type="CDD" id="cd19518">
    <property type="entry name" value="RecA-like_NVL_r1-like"/>
    <property type="match status" value="1"/>
</dbReference>
<dbReference type="InterPro" id="IPR031996">
    <property type="entry name" value="NVL2_nucleolin-bd"/>
</dbReference>
<dbReference type="EMBL" id="AY075495">
    <property type="protein sequence ID" value="AAL68305.1"/>
    <property type="molecule type" value="mRNA"/>
</dbReference>
<dbReference type="VEuPathDB" id="VectorBase:FBgn0016983"/>
<dbReference type="FunFam" id="3.40.50.300:FF:000600">
    <property type="entry name" value="Nuclear valosin-containing protein-like"/>
    <property type="match status" value="1"/>
</dbReference>
<accession>Q8SXZ0</accession>
<dbReference type="AlphaFoldDB" id="Q8SXZ0"/>
<dbReference type="Bgee" id="FBgn0016983">
    <property type="expression patterns" value="Expressed in secondary oocyte and 103 other cell types or tissues"/>
</dbReference>
<dbReference type="SUPFAM" id="SSF52540">
    <property type="entry name" value="P-loop containing nucleoside triphosphate hydrolases"/>
    <property type="match status" value="1"/>
</dbReference>
<dbReference type="GO" id="GO:0016887">
    <property type="term" value="F:ATP hydrolysis activity"/>
    <property type="evidence" value="ECO:0007669"/>
    <property type="project" value="InterPro"/>
</dbReference>
<dbReference type="Gene3D" id="1.10.10.2010">
    <property type="match status" value="1"/>
</dbReference>
<dbReference type="FlyBase" id="FBgn0016983">
    <property type="gene designation" value="smid"/>
</dbReference>
<dbReference type="Gene3D" id="3.40.50.300">
    <property type="entry name" value="P-loop containing nucleotide triphosphate hydrolases"/>
    <property type="match status" value="1"/>
</dbReference>
<evidence type="ECO:0000259" key="2">
    <source>
        <dbReference type="SMART" id="SM00382"/>
    </source>
</evidence>
<feature type="domain" description="AAA+ ATPase" evidence="2">
    <location>
        <begin position="282"/>
        <end position="421"/>
    </location>
</feature>
<sequence>MKKAKPLLHDHLITIRVKKYLEEHIGETYLDVKQMTRELMQKYPEYSRRKFGPFRQLVHQAFSIISESYNLDKVSSSEEDCVSEDSEPPPTNSVMNNMMNSLYSQPRKPLAPKPISEPIDISSGDENEDDSNTKTTNGDGVAAAAAPPPPTPAVQGSALKRLMEEVPEIAVAAKKAKPNTIHVSSSEAIQKLHQVVGNRAKNLSEDAVPRSKDHRNVPGLYQQLHQNQSRDRLRKFKRDLEVQHPTESFRDIGGMDSTLKELCEMLIHIKSPEFYFQLGLLPSRGLLLHGPPGCGKTFLARAISGQLKMPLMEIPATELIGGISGESEERIREVFDQAIGYSPCVLFIDEIDAIGGNRQWASKDMERRIVSQLISSLDNLKANEFGQSVVVIAATTRPDVLDPGLRRIGRFDHEIAIHIPSRKERREILRIQCEGLSVDPKLNYDKIAELTPGYVGADLMALVSRAASVAVKRRSMKKFRELHAASEKNMTTVTLDDDEPS</sequence>
<proteinExistence type="evidence at transcript level"/>